<evidence type="ECO:0000259" key="2">
    <source>
        <dbReference type="PROSITE" id="PS50966"/>
    </source>
</evidence>
<dbReference type="eggNOG" id="COG4715">
    <property type="taxonomic scope" value="Bacteria"/>
</dbReference>
<gene>
    <name evidence="3" type="ordered locus">Cag_1179</name>
</gene>
<dbReference type="OrthoDB" id="9760715at2"/>
<reference evidence="3" key="1">
    <citation type="submission" date="2005-08" db="EMBL/GenBank/DDBJ databases">
        <title>Complete sequence of Chlorobium chlorochromatii CaD3.</title>
        <authorList>
            <person name="Copeland A."/>
            <person name="Lucas S."/>
            <person name="Lapidus A."/>
            <person name="Barry K."/>
            <person name="Detter J.C."/>
            <person name="Glavina T."/>
            <person name="Hammon N."/>
            <person name="Israni S."/>
            <person name="Pitluck S."/>
            <person name="Bryant D."/>
            <person name="Schmutz J."/>
            <person name="Larimer F."/>
            <person name="Land M."/>
            <person name="Kyrpides N."/>
            <person name="Ivanova N."/>
            <person name="Richardson P."/>
        </authorList>
    </citation>
    <scope>NUCLEOTIDE SEQUENCE [LARGE SCALE GENOMIC DNA]</scope>
    <source>
        <strain evidence="3">CaD3</strain>
    </source>
</reference>
<dbReference type="GO" id="GO:0008270">
    <property type="term" value="F:zinc ion binding"/>
    <property type="evidence" value="ECO:0007669"/>
    <property type="project" value="UniProtKB-KW"/>
</dbReference>
<evidence type="ECO:0000256" key="1">
    <source>
        <dbReference type="PROSITE-ProRule" id="PRU00325"/>
    </source>
</evidence>
<name>Q3ARD4_CHLCH</name>
<dbReference type="KEGG" id="cch:Cag_1179"/>
<dbReference type="Pfam" id="PF04434">
    <property type="entry name" value="SWIM"/>
    <property type="match status" value="1"/>
</dbReference>
<keyword evidence="1" id="KW-0863">Zinc-finger</keyword>
<keyword evidence="1" id="KW-0862">Zinc</keyword>
<dbReference type="HOGENOM" id="CLU_035128_0_0_10"/>
<proteinExistence type="predicted"/>
<dbReference type="STRING" id="340177.Cag_1179"/>
<dbReference type="InterPro" id="IPR007527">
    <property type="entry name" value="Znf_SWIM"/>
</dbReference>
<feature type="domain" description="SWIM-type" evidence="2">
    <location>
        <begin position="50"/>
        <end position="87"/>
    </location>
</feature>
<dbReference type="SUPFAM" id="SSF48371">
    <property type="entry name" value="ARM repeat"/>
    <property type="match status" value="1"/>
</dbReference>
<keyword evidence="1" id="KW-0479">Metal-binding</keyword>
<evidence type="ECO:0000313" key="3">
    <source>
        <dbReference type="EMBL" id="ABB28441.1"/>
    </source>
</evidence>
<dbReference type="InterPro" id="IPR016024">
    <property type="entry name" value="ARM-type_fold"/>
</dbReference>
<dbReference type="PROSITE" id="PS50966">
    <property type="entry name" value="ZF_SWIM"/>
    <property type="match status" value="1"/>
</dbReference>
<accession>Q3ARD4</accession>
<sequence>MQIPLNQFENYIDETILKRGLSYFKNGYVHEPEEIKQGEFEALVEGTEDYTVRLTIEKGIITDYSCTCPYDYGPICKHITALIFYLQQEELGLEVQPPKSKTTTTKAKKTTKRKTIAEQVDELLDKVNHDELKQFVKKTVLADKKLRQNLILHFFHLTTNEDSKDFYAQQIKTILQIAKDSDGYISYSAVHNVCNITDQYLAAAQNEIANNKYNKAISICTAVIEEMTKGLQFTDDSDGYIGDAIFEALEILQNIAKSNPPETVRIQLLEYAISAYKKSCFDGWNDHFDMIHFATLLVKKDVEINNLIDILKNSIHTAHYKEKVQEIIYELLVKFKKLEEAETYLEQNISNSSFRLKVLETAYQNHNYSKAKLLANDAIKQENGISNSTWYEWLLKIAQAENNIKSIIEVARYLLLQGYDSECDTYYALLQQHIAPEEWNGFVEKMIAEIKKKPYHLHYWLLPKFYIKQEQWERLLNFVQSTERIDILMTYDKYLVNNYFTEIMDMYKKYILHSLNRAAQRNEYQKACEYIQRVVTLGGVRTAEIIISYLKNNYPRRPALMEELSHIKLR</sequence>
<protein>
    <recommendedName>
        <fullName evidence="2">SWIM-type domain-containing protein</fullName>
    </recommendedName>
</protein>
<organism evidence="3">
    <name type="scientific">Chlorobium chlorochromatii (strain CaD3)</name>
    <dbReference type="NCBI Taxonomy" id="340177"/>
    <lineage>
        <taxon>Bacteria</taxon>
        <taxon>Pseudomonadati</taxon>
        <taxon>Chlorobiota</taxon>
        <taxon>Chlorobiia</taxon>
        <taxon>Chlorobiales</taxon>
        <taxon>Chlorobiaceae</taxon>
        <taxon>Chlorobium/Pelodictyon group</taxon>
        <taxon>Chlorobium</taxon>
    </lineage>
</organism>
<dbReference type="EMBL" id="CP000108">
    <property type="protein sequence ID" value="ABB28441.1"/>
    <property type="molecule type" value="Genomic_DNA"/>
</dbReference>
<dbReference type="AlphaFoldDB" id="Q3ARD4"/>